<organism evidence="2 3">
    <name type="scientific">Larinioides sclopetarius</name>
    <dbReference type="NCBI Taxonomy" id="280406"/>
    <lineage>
        <taxon>Eukaryota</taxon>
        <taxon>Metazoa</taxon>
        <taxon>Ecdysozoa</taxon>
        <taxon>Arthropoda</taxon>
        <taxon>Chelicerata</taxon>
        <taxon>Arachnida</taxon>
        <taxon>Araneae</taxon>
        <taxon>Araneomorphae</taxon>
        <taxon>Entelegynae</taxon>
        <taxon>Araneoidea</taxon>
        <taxon>Araneidae</taxon>
        <taxon>Larinioides</taxon>
    </lineage>
</organism>
<comment type="caution">
    <text evidence="2">The sequence shown here is derived from an EMBL/GenBank/DDBJ whole genome shotgun (WGS) entry which is preliminary data.</text>
</comment>
<dbReference type="AlphaFoldDB" id="A0AAV2AQY9"/>
<proteinExistence type="predicted"/>
<evidence type="ECO:0000313" key="3">
    <source>
        <dbReference type="Proteomes" id="UP001497382"/>
    </source>
</evidence>
<gene>
    <name evidence="2" type="ORF">LARSCL_LOCUS14270</name>
</gene>
<dbReference type="EMBL" id="CAXIEN010000204">
    <property type="protein sequence ID" value="CAL1286478.1"/>
    <property type="molecule type" value="Genomic_DNA"/>
</dbReference>
<evidence type="ECO:0000313" key="2">
    <source>
        <dbReference type="EMBL" id="CAL1286478.1"/>
    </source>
</evidence>
<dbReference type="Proteomes" id="UP001497382">
    <property type="component" value="Unassembled WGS sequence"/>
</dbReference>
<keyword evidence="3" id="KW-1185">Reference proteome</keyword>
<protein>
    <submittedName>
        <fullName evidence="2">Uncharacterized protein</fullName>
    </submittedName>
</protein>
<name>A0AAV2AQY9_9ARAC</name>
<reference evidence="2 3" key="1">
    <citation type="submission" date="2024-04" db="EMBL/GenBank/DDBJ databases">
        <authorList>
            <person name="Rising A."/>
            <person name="Reimegard J."/>
            <person name="Sonavane S."/>
            <person name="Akerstrom W."/>
            <person name="Nylinder S."/>
            <person name="Hedman E."/>
            <person name="Kallberg Y."/>
        </authorList>
    </citation>
    <scope>NUCLEOTIDE SEQUENCE [LARGE SCALE GENOMIC DNA]</scope>
</reference>
<sequence>MRTRPLRSDPIGSSVDDSFSPRNVTATDLLRASSKRSSQLQTIPVSSASPMNLFESKVEDSEIYLE</sequence>
<accession>A0AAV2AQY9</accession>
<feature type="region of interest" description="Disordered" evidence="1">
    <location>
        <begin position="1"/>
        <end position="20"/>
    </location>
</feature>
<evidence type="ECO:0000256" key="1">
    <source>
        <dbReference type="SAM" id="MobiDB-lite"/>
    </source>
</evidence>